<feature type="region of interest" description="Disordered" evidence="1">
    <location>
        <begin position="1"/>
        <end position="28"/>
    </location>
</feature>
<feature type="region of interest" description="Disordered" evidence="1">
    <location>
        <begin position="69"/>
        <end position="124"/>
    </location>
</feature>
<evidence type="ECO:0000313" key="2">
    <source>
        <dbReference type="EMBL" id="KAF6395825.1"/>
    </source>
</evidence>
<dbReference type="InParanoid" id="A0A7J8BBJ3"/>
<accession>A0A7J8BBJ3</accession>
<dbReference type="Proteomes" id="UP000550707">
    <property type="component" value="Unassembled WGS sequence"/>
</dbReference>
<evidence type="ECO:0000256" key="1">
    <source>
        <dbReference type="SAM" id="MobiDB-lite"/>
    </source>
</evidence>
<name>A0A7J8BBJ3_MOLMO</name>
<organism evidence="2 3">
    <name type="scientific">Molossus molossus</name>
    <name type="common">Pallas' mastiff bat</name>
    <name type="synonym">Vespertilio molossus</name>
    <dbReference type="NCBI Taxonomy" id="27622"/>
    <lineage>
        <taxon>Eukaryota</taxon>
        <taxon>Metazoa</taxon>
        <taxon>Chordata</taxon>
        <taxon>Craniata</taxon>
        <taxon>Vertebrata</taxon>
        <taxon>Euteleostomi</taxon>
        <taxon>Mammalia</taxon>
        <taxon>Eutheria</taxon>
        <taxon>Laurasiatheria</taxon>
        <taxon>Chiroptera</taxon>
        <taxon>Yangochiroptera</taxon>
        <taxon>Molossidae</taxon>
        <taxon>Molossus</taxon>
    </lineage>
</organism>
<feature type="compositionally biased region" description="Polar residues" evidence="1">
    <location>
        <begin position="91"/>
        <end position="109"/>
    </location>
</feature>
<keyword evidence="3" id="KW-1185">Reference proteome</keyword>
<gene>
    <name evidence="2" type="ORF">HJG59_010466</name>
</gene>
<sequence length="124" mass="12828">MIQPSSIRQTETSPIKGGTALPSCQGSREPMVWEAPERLSPAWPPGLGVKAAGIAQVAWLEMTPLGDIPSPVPGASTQTCRASESGGPSWPLQSQECSSCGASTGNLGSTPCPGHYWLEGPEGR</sequence>
<comment type="caution">
    <text evidence="2">The sequence shown here is derived from an EMBL/GenBank/DDBJ whole genome shotgun (WGS) entry which is preliminary data.</text>
</comment>
<reference evidence="2 3" key="1">
    <citation type="journal article" date="2020" name="Nature">
        <title>Six reference-quality genomes reveal evolution of bat adaptations.</title>
        <authorList>
            <person name="Jebb D."/>
            <person name="Huang Z."/>
            <person name="Pippel M."/>
            <person name="Hughes G.M."/>
            <person name="Lavrichenko K."/>
            <person name="Devanna P."/>
            <person name="Winkler S."/>
            <person name="Jermiin L.S."/>
            <person name="Skirmuntt E.C."/>
            <person name="Katzourakis A."/>
            <person name="Burkitt-Gray L."/>
            <person name="Ray D.A."/>
            <person name="Sullivan K.A.M."/>
            <person name="Roscito J.G."/>
            <person name="Kirilenko B.M."/>
            <person name="Davalos L.M."/>
            <person name="Corthals A.P."/>
            <person name="Power M.L."/>
            <person name="Jones G."/>
            <person name="Ransome R.D."/>
            <person name="Dechmann D.K.N."/>
            <person name="Locatelli A.G."/>
            <person name="Puechmaille S.J."/>
            <person name="Fedrigo O."/>
            <person name="Jarvis E.D."/>
            <person name="Hiller M."/>
            <person name="Vernes S.C."/>
            <person name="Myers E.W."/>
            <person name="Teeling E.C."/>
        </authorList>
    </citation>
    <scope>NUCLEOTIDE SEQUENCE [LARGE SCALE GENOMIC DNA]</scope>
    <source>
        <strain evidence="2">MMolMol1</strain>
        <tissue evidence="2">Muscle</tissue>
    </source>
</reference>
<feature type="compositionally biased region" description="Polar residues" evidence="1">
    <location>
        <begin position="1"/>
        <end position="13"/>
    </location>
</feature>
<evidence type="ECO:0000313" key="3">
    <source>
        <dbReference type="Proteomes" id="UP000550707"/>
    </source>
</evidence>
<protein>
    <submittedName>
        <fullName evidence="2">Uncharacterized protein</fullName>
    </submittedName>
</protein>
<dbReference type="EMBL" id="JACASF010000033">
    <property type="protein sequence ID" value="KAF6395825.1"/>
    <property type="molecule type" value="Genomic_DNA"/>
</dbReference>
<proteinExistence type="predicted"/>
<dbReference type="AlphaFoldDB" id="A0A7J8BBJ3"/>